<dbReference type="KEGG" id="ppel:H6H00_01475"/>
<keyword evidence="2" id="KW-1185">Reference proteome</keyword>
<sequence>MTDPTHRWVGGVLAGLDRAWAGSRALRVGVPAAVWRRHRMGELSSPSAAVLVVRAADRDTVRFVAFDRALRDVAAVKGSPLVPVS</sequence>
<protein>
    <recommendedName>
        <fullName evidence="3">PIN domain-containing protein</fullName>
    </recommendedName>
</protein>
<evidence type="ECO:0008006" key="3">
    <source>
        <dbReference type="Google" id="ProtNLM"/>
    </source>
</evidence>
<gene>
    <name evidence="1" type="ORF">H6H00_01475</name>
</gene>
<dbReference type="Proteomes" id="UP000515728">
    <property type="component" value="Chromosome"/>
</dbReference>
<organism evidence="1 2">
    <name type="scientific">Pseudonocardia petroleophila</name>
    <dbReference type="NCBI Taxonomy" id="37331"/>
    <lineage>
        <taxon>Bacteria</taxon>
        <taxon>Bacillati</taxon>
        <taxon>Actinomycetota</taxon>
        <taxon>Actinomycetes</taxon>
        <taxon>Pseudonocardiales</taxon>
        <taxon>Pseudonocardiaceae</taxon>
        <taxon>Pseudonocardia</taxon>
    </lineage>
</organism>
<evidence type="ECO:0000313" key="1">
    <source>
        <dbReference type="EMBL" id="QNG52762.1"/>
    </source>
</evidence>
<evidence type="ECO:0000313" key="2">
    <source>
        <dbReference type="Proteomes" id="UP000515728"/>
    </source>
</evidence>
<accession>A0A7G7MJ01</accession>
<name>A0A7G7MJ01_9PSEU</name>
<reference evidence="1 2" key="1">
    <citation type="submission" date="2020-08" db="EMBL/GenBank/DDBJ databases">
        <authorList>
            <person name="Mo P."/>
        </authorList>
    </citation>
    <scope>NUCLEOTIDE SEQUENCE [LARGE SCALE GENOMIC DNA]</scope>
    <source>
        <strain evidence="1 2">CGMCC 4.1532</strain>
    </source>
</reference>
<dbReference type="EMBL" id="CP060131">
    <property type="protein sequence ID" value="QNG52762.1"/>
    <property type="molecule type" value="Genomic_DNA"/>
</dbReference>
<dbReference type="RefSeq" id="WP_185719591.1">
    <property type="nucleotide sequence ID" value="NZ_BAAAWI010000001.1"/>
</dbReference>
<proteinExistence type="predicted"/>
<dbReference type="AlphaFoldDB" id="A0A7G7MJ01"/>